<dbReference type="GO" id="GO:0003676">
    <property type="term" value="F:nucleic acid binding"/>
    <property type="evidence" value="ECO:0007669"/>
    <property type="project" value="InterPro"/>
</dbReference>
<dbReference type="PANTHER" id="PTHR34039">
    <property type="entry name" value="UPF0102 PROTEIN YRAN"/>
    <property type="match status" value="1"/>
</dbReference>
<dbReference type="Pfam" id="PF02021">
    <property type="entry name" value="UPF0102"/>
    <property type="match status" value="1"/>
</dbReference>
<evidence type="ECO:0000256" key="2">
    <source>
        <dbReference type="HAMAP-Rule" id="MF_00048"/>
    </source>
</evidence>
<protein>
    <recommendedName>
        <fullName evidence="2">UPF0102 protein SAMN05216323_106718</fullName>
    </recommendedName>
</protein>
<comment type="similarity">
    <text evidence="1 2">Belongs to the UPF0102 family.</text>
</comment>
<dbReference type="OrthoDB" id="9802516at2"/>
<dbReference type="Gene3D" id="3.40.1350.10">
    <property type="match status" value="1"/>
</dbReference>
<dbReference type="CDD" id="cd20736">
    <property type="entry name" value="PoNe_Nuclease"/>
    <property type="match status" value="1"/>
</dbReference>
<dbReference type="InterPro" id="IPR011856">
    <property type="entry name" value="tRNA_endonuc-like_dom_sf"/>
</dbReference>
<dbReference type="Proteomes" id="UP000199452">
    <property type="component" value="Unassembled WGS sequence"/>
</dbReference>
<keyword evidence="3" id="KW-0378">Hydrolase</keyword>
<accession>A0A1G6QZ68</accession>
<dbReference type="STRING" id="1640674.SAMN05216323_106718"/>
<keyword evidence="4" id="KW-1185">Reference proteome</keyword>
<keyword evidence="3" id="KW-0255">Endonuclease</keyword>
<gene>
    <name evidence="3" type="ORF">SAMN05216323_106718</name>
</gene>
<dbReference type="GO" id="GO:0004519">
    <property type="term" value="F:endonuclease activity"/>
    <property type="evidence" value="ECO:0007669"/>
    <property type="project" value="UniProtKB-KW"/>
</dbReference>
<evidence type="ECO:0000256" key="1">
    <source>
        <dbReference type="ARBA" id="ARBA00006738"/>
    </source>
</evidence>
<dbReference type="AlphaFoldDB" id="A0A1G6QZ68"/>
<evidence type="ECO:0000313" key="3">
    <source>
        <dbReference type="EMBL" id="SDC97493.1"/>
    </source>
</evidence>
<sequence length="122" mass="13935">MDARFELGKVGEAKALEFLVANHFEILETNWLHGHKELDIVARKDGLIHVVEVKTRASAYHEEPKEAVNRRKQKNIVEAADAFIVKHKLLEEVQFDIVSIVIEPVTGKMELEYIPDAFYPGL</sequence>
<dbReference type="EMBL" id="FMYP01000067">
    <property type="protein sequence ID" value="SDC97493.1"/>
    <property type="molecule type" value="Genomic_DNA"/>
</dbReference>
<organism evidence="3 4">
    <name type="scientific">Williamwhitmania taraxaci</name>
    <dbReference type="NCBI Taxonomy" id="1640674"/>
    <lineage>
        <taxon>Bacteria</taxon>
        <taxon>Pseudomonadati</taxon>
        <taxon>Bacteroidota</taxon>
        <taxon>Bacteroidia</taxon>
        <taxon>Bacteroidales</taxon>
        <taxon>Williamwhitmaniaceae</taxon>
        <taxon>Williamwhitmania</taxon>
    </lineage>
</organism>
<dbReference type="HAMAP" id="MF_00048">
    <property type="entry name" value="UPF0102"/>
    <property type="match status" value="1"/>
</dbReference>
<proteinExistence type="inferred from homology"/>
<keyword evidence="3" id="KW-0540">Nuclease</keyword>
<name>A0A1G6QZ68_9BACT</name>
<dbReference type="InterPro" id="IPR011335">
    <property type="entry name" value="Restrct_endonuc-II-like"/>
</dbReference>
<dbReference type="RefSeq" id="WP_092440233.1">
    <property type="nucleotide sequence ID" value="NZ_FMYP01000067.1"/>
</dbReference>
<dbReference type="PANTHER" id="PTHR34039:SF1">
    <property type="entry name" value="UPF0102 PROTEIN YRAN"/>
    <property type="match status" value="1"/>
</dbReference>
<dbReference type="InterPro" id="IPR003509">
    <property type="entry name" value="UPF0102_YraN-like"/>
</dbReference>
<evidence type="ECO:0000313" key="4">
    <source>
        <dbReference type="Proteomes" id="UP000199452"/>
    </source>
</evidence>
<dbReference type="SUPFAM" id="SSF52980">
    <property type="entry name" value="Restriction endonuclease-like"/>
    <property type="match status" value="1"/>
</dbReference>
<reference evidence="3 4" key="1">
    <citation type="submission" date="2016-09" db="EMBL/GenBank/DDBJ databases">
        <authorList>
            <person name="Capua I."/>
            <person name="De Benedictis P."/>
            <person name="Joannis T."/>
            <person name="Lombin L.H."/>
            <person name="Cattoli G."/>
        </authorList>
    </citation>
    <scope>NUCLEOTIDE SEQUENCE [LARGE SCALE GENOMIC DNA]</scope>
    <source>
        <strain evidence="3 4">A7P-90m</strain>
    </source>
</reference>